<dbReference type="AlphaFoldDB" id="A0AAV2QHU5"/>
<evidence type="ECO:0000313" key="5">
    <source>
        <dbReference type="Proteomes" id="UP001497623"/>
    </source>
</evidence>
<dbReference type="InterPro" id="IPR009003">
    <property type="entry name" value="Peptidase_S1_PA"/>
</dbReference>
<dbReference type="SUPFAM" id="SSF50494">
    <property type="entry name" value="Trypsin-like serine proteases"/>
    <property type="match status" value="1"/>
</dbReference>
<evidence type="ECO:0000256" key="2">
    <source>
        <dbReference type="ARBA" id="ARBA00024195"/>
    </source>
</evidence>
<dbReference type="GO" id="GO:0006508">
    <property type="term" value="P:proteolysis"/>
    <property type="evidence" value="ECO:0007669"/>
    <property type="project" value="InterPro"/>
</dbReference>
<dbReference type="InterPro" id="IPR051487">
    <property type="entry name" value="Ser/Thr_Proteases_Immune/Dev"/>
</dbReference>
<comment type="similarity">
    <text evidence="2">Belongs to the peptidase S1 family. CLIP subfamily.</text>
</comment>
<comment type="caution">
    <text evidence="4">The sequence shown here is derived from an EMBL/GenBank/DDBJ whole genome shotgun (WGS) entry which is preliminary data.</text>
</comment>
<proteinExistence type="inferred from homology"/>
<dbReference type="Gene3D" id="2.40.10.10">
    <property type="entry name" value="Trypsin-like serine proteases"/>
    <property type="match status" value="1"/>
</dbReference>
<organism evidence="4 5">
    <name type="scientific">Meganyctiphanes norvegica</name>
    <name type="common">Northern krill</name>
    <name type="synonym">Thysanopoda norvegica</name>
    <dbReference type="NCBI Taxonomy" id="48144"/>
    <lineage>
        <taxon>Eukaryota</taxon>
        <taxon>Metazoa</taxon>
        <taxon>Ecdysozoa</taxon>
        <taxon>Arthropoda</taxon>
        <taxon>Crustacea</taxon>
        <taxon>Multicrustacea</taxon>
        <taxon>Malacostraca</taxon>
        <taxon>Eumalacostraca</taxon>
        <taxon>Eucarida</taxon>
        <taxon>Euphausiacea</taxon>
        <taxon>Euphausiidae</taxon>
        <taxon>Meganyctiphanes</taxon>
    </lineage>
</organism>
<feature type="non-terminal residue" evidence="4">
    <location>
        <position position="142"/>
    </location>
</feature>
<dbReference type="GO" id="GO:0004252">
    <property type="term" value="F:serine-type endopeptidase activity"/>
    <property type="evidence" value="ECO:0007669"/>
    <property type="project" value="InterPro"/>
</dbReference>
<dbReference type="PROSITE" id="PS50240">
    <property type="entry name" value="TRYPSIN_DOM"/>
    <property type="match status" value="1"/>
</dbReference>
<keyword evidence="5" id="KW-1185">Reference proteome</keyword>
<reference evidence="4 5" key="1">
    <citation type="submission" date="2024-05" db="EMBL/GenBank/DDBJ databases">
        <authorList>
            <person name="Wallberg A."/>
        </authorList>
    </citation>
    <scope>NUCLEOTIDE SEQUENCE [LARGE SCALE GENOMIC DNA]</scope>
</reference>
<dbReference type="Pfam" id="PF00089">
    <property type="entry name" value="Trypsin"/>
    <property type="match status" value="1"/>
</dbReference>
<evidence type="ECO:0000313" key="4">
    <source>
        <dbReference type="EMBL" id="CAL4081181.1"/>
    </source>
</evidence>
<dbReference type="Proteomes" id="UP001497623">
    <property type="component" value="Unassembled WGS sequence"/>
</dbReference>
<dbReference type="InterPro" id="IPR001254">
    <property type="entry name" value="Trypsin_dom"/>
</dbReference>
<feature type="non-terminal residue" evidence="4">
    <location>
        <position position="1"/>
    </location>
</feature>
<keyword evidence="1" id="KW-1015">Disulfide bond</keyword>
<gene>
    <name evidence="4" type="ORF">MNOR_LOCUS11494</name>
</gene>
<name>A0AAV2QHU5_MEGNR</name>
<dbReference type="PANTHER" id="PTHR24256">
    <property type="entry name" value="TRYPTASE-RELATED"/>
    <property type="match status" value="1"/>
</dbReference>
<accession>A0AAV2QHU5</accession>
<dbReference type="SMART" id="SM00020">
    <property type="entry name" value="Tryp_SPc"/>
    <property type="match status" value="1"/>
</dbReference>
<feature type="domain" description="Peptidase S1" evidence="3">
    <location>
        <begin position="1"/>
        <end position="142"/>
    </location>
</feature>
<sequence>DEDTLPGEFPWMVAVLTLDNEYAGAGSLVHPRVVLASGIKMHDKTKAGSSLIARIGDWNLVTSSESFSHQSINVKKVLFHPHFDRPTFVSNVALLILERDAVLSGSVMPVCLPEPAQNFDGAQCIVSGWGKDVLTRTDGNQK</sequence>
<dbReference type="EMBL" id="CAXKWB010006057">
    <property type="protein sequence ID" value="CAL4081181.1"/>
    <property type="molecule type" value="Genomic_DNA"/>
</dbReference>
<dbReference type="InterPro" id="IPR043504">
    <property type="entry name" value="Peptidase_S1_PA_chymotrypsin"/>
</dbReference>
<evidence type="ECO:0000259" key="3">
    <source>
        <dbReference type="PROSITE" id="PS50240"/>
    </source>
</evidence>
<evidence type="ECO:0000256" key="1">
    <source>
        <dbReference type="ARBA" id="ARBA00023157"/>
    </source>
</evidence>
<protein>
    <recommendedName>
        <fullName evidence="3">Peptidase S1 domain-containing protein</fullName>
    </recommendedName>
</protein>